<evidence type="ECO:0000256" key="8">
    <source>
        <dbReference type="ARBA" id="ARBA00048679"/>
    </source>
</evidence>
<dbReference type="VEuPathDB" id="TriTrypDB:ADEAN_000618800"/>
<dbReference type="SUPFAM" id="SSF56112">
    <property type="entry name" value="Protein kinase-like (PK-like)"/>
    <property type="match status" value="1"/>
</dbReference>
<dbReference type="PROSITE" id="PS50011">
    <property type="entry name" value="PROTEIN_KINASE_DOM"/>
    <property type="match status" value="1"/>
</dbReference>
<keyword evidence="3" id="KW-0808">Transferase</keyword>
<evidence type="ECO:0000256" key="4">
    <source>
        <dbReference type="ARBA" id="ARBA00022741"/>
    </source>
</evidence>
<dbReference type="EMBL" id="LR877156">
    <property type="protein sequence ID" value="CAD2218697.1"/>
    <property type="molecule type" value="Genomic_DNA"/>
</dbReference>
<keyword evidence="2" id="KW-0723">Serine/threonine-protein kinase</keyword>
<dbReference type="SMART" id="SM00220">
    <property type="entry name" value="S_TKc"/>
    <property type="match status" value="1"/>
</dbReference>
<protein>
    <recommendedName>
        <fullName evidence="1">non-specific serine/threonine protein kinase</fullName>
        <ecNumber evidence="1">2.7.11.1</ecNumber>
    </recommendedName>
</protein>
<dbReference type="EC" id="2.7.11.1" evidence="1"/>
<gene>
    <name evidence="11" type="ORF">ADEAN_000618800</name>
</gene>
<dbReference type="GO" id="GO:0005524">
    <property type="term" value="F:ATP binding"/>
    <property type="evidence" value="ECO:0007669"/>
    <property type="project" value="UniProtKB-UniRule"/>
</dbReference>
<dbReference type="Pfam" id="PF00069">
    <property type="entry name" value="Pkinase"/>
    <property type="match status" value="1"/>
</dbReference>
<evidence type="ECO:0000256" key="3">
    <source>
        <dbReference type="ARBA" id="ARBA00022679"/>
    </source>
</evidence>
<evidence type="ECO:0000256" key="2">
    <source>
        <dbReference type="ARBA" id="ARBA00022527"/>
    </source>
</evidence>
<dbReference type="InterPro" id="IPR000719">
    <property type="entry name" value="Prot_kinase_dom"/>
</dbReference>
<proteinExistence type="predicted"/>
<comment type="catalytic activity">
    <reaction evidence="7">
        <text>L-threonyl-[protein] + ATP = O-phospho-L-threonyl-[protein] + ADP + H(+)</text>
        <dbReference type="Rhea" id="RHEA:46608"/>
        <dbReference type="Rhea" id="RHEA-COMP:11060"/>
        <dbReference type="Rhea" id="RHEA-COMP:11605"/>
        <dbReference type="ChEBI" id="CHEBI:15378"/>
        <dbReference type="ChEBI" id="CHEBI:30013"/>
        <dbReference type="ChEBI" id="CHEBI:30616"/>
        <dbReference type="ChEBI" id="CHEBI:61977"/>
        <dbReference type="ChEBI" id="CHEBI:456216"/>
        <dbReference type="EC" id="2.7.11.1"/>
    </reaction>
</comment>
<evidence type="ECO:0000256" key="1">
    <source>
        <dbReference type="ARBA" id="ARBA00012513"/>
    </source>
</evidence>
<feature type="binding site" evidence="9">
    <location>
        <position position="35"/>
    </location>
    <ligand>
        <name>ATP</name>
        <dbReference type="ChEBI" id="CHEBI:30616"/>
    </ligand>
</feature>
<accession>S9U8X0</accession>
<keyword evidence="5 11" id="KW-0418">Kinase</keyword>
<dbReference type="Gene3D" id="1.10.510.10">
    <property type="entry name" value="Transferase(Phosphotransferase) domain 1"/>
    <property type="match status" value="1"/>
</dbReference>
<dbReference type="PANTHER" id="PTHR44899">
    <property type="entry name" value="CAMK FAMILY PROTEIN KINASE"/>
    <property type="match status" value="1"/>
</dbReference>
<evidence type="ECO:0000256" key="6">
    <source>
        <dbReference type="ARBA" id="ARBA00022840"/>
    </source>
</evidence>
<dbReference type="InterPro" id="IPR017441">
    <property type="entry name" value="Protein_kinase_ATP_BS"/>
</dbReference>
<evidence type="ECO:0000256" key="9">
    <source>
        <dbReference type="PROSITE-ProRule" id="PRU10141"/>
    </source>
</evidence>
<keyword evidence="12" id="KW-1185">Reference proteome</keyword>
<evidence type="ECO:0000259" key="10">
    <source>
        <dbReference type="PROSITE" id="PS50011"/>
    </source>
</evidence>
<dbReference type="PANTHER" id="PTHR44899:SF3">
    <property type="entry name" value="SERINE_THREONINE-PROTEIN KINASE NEK1"/>
    <property type="match status" value="1"/>
</dbReference>
<dbReference type="InterPro" id="IPR011009">
    <property type="entry name" value="Kinase-like_dom_sf"/>
</dbReference>
<keyword evidence="6 9" id="KW-0067">ATP-binding</keyword>
<comment type="catalytic activity">
    <reaction evidence="8">
        <text>L-seryl-[protein] + ATP = O-phospho-L-seryl-[protein] + ADP + H(+)</text>
        <dbReference type="Rhea" id="RHEA:17989"/>
        <dbReference type="Rhea" id="RHEA-COMP:9863"/>
        <dbReference type="Rhea" id="RHEA-COMP:11604"/>
        <dbReference type="ChEBI" id="CHEBI:15378"/>
        <dbReference type="ChEBI" id="CHEBI:29999"/>
        <dbReference type="ChEBI" id="CHEBI:30616"/>
        <dbReference type="ChEBI" id="CHEBI:83421"/>
        <dbReference type="ChEBI" id="CHEBI:456216"/>
        <dbReference type="EC" id="2.7.11.1"/>
    </reaction>
</comment>
<dbReference type="OrthoDB" id="248923at2759"/>
<dbReference type="PROSITE" id="PS00107">
    <property type="entry name" value="PROTEIN_KINASE_ATP"/>
    <property type="match status" value="1"/>
</dbReference>
<keyword evidence="4 9" id="KW-0547">Nucleotide-binding</keyword>
<evidence type="ECO:0000256" key="5">
    <source>
        <dbReference type="ARBA" id="ARBA00022777"/>
    </source>
</evidence>
<reference evidence="11 12" key="1">
    <citation type="submission" date="2020-08" db="EMBL/GenBank/DDBJ databases">
        <authorList>
            <person name="Newling K."/>
            <person name="Davey J."/>
            <person name="Forrester S."/>
        </authorList>
    </citation>
    <scope>NUCLEOTIDE SEQUENCE [LARGE SCALE GENOMIC DNA]</scope>
    <source>
        <strain evidence="12">Crithidia deanei Carvalho (ATCC PRA-265)</strain>
    </source>
</reference>
<evidence type="ECO:0000313" key="11">
    <source>
        <dbReference type="EMBL" id="CAD2218697.1"/>
    </source>
</evidence>
<dbReference type="AlphaFoldDB" id="S9U8X0"/>
<evidence type="ECO:0000313" key="12">
    <source>
        <dbReference type="Proteomes" id="UP000515908"/>
    </source>
</evidence>
<sequence length="389" mass="43677">MLKKKGFKAVAQLGSGSFGDALLVEDGKGSRYVVKRCRVQGSDSIKSEADVMRRLTSQHVVRLYEHWEEAGYLCLLMEYCNYGDMEQLLKRKYPLPENVLLSLFAQLLIGLDHIHLKHQLHRDIKLANIFLQKNPVYNGLLVKIGDFGLSRSVSSTDAPAGTRLGTPLYFSPELISGKNYTRKTDVWSMGVVLYAMMTNRMPFAADDMDELTKNIMLQTPLHPSYEQKYSTQLGDIVLSMLSKSRTRRPDVRTILSSPVFSEVFCSLPWVPSSLENPVGLFACRPDAAINVRAQPSMSSEKKGSVLYGDQIYVNKVVVCTSGPQQWFEILFPFHGYCIIGKGEESFFQLLQNPKKFSPISSPVAKIPSCTLDVTSICDRLHSNTSFDHV</sequence>
<name>S9U8X0_9TRYP</name>
<dbReference type="Proteomes" id="UP000515908">
    <property type="component" value="Chromosome 12"/>
</dbReference>
<dbReference type="GO" id="GO:0004674">
    <property type="term" value="F:protein serine/threonine kinase activity"/>
    <property type="evidence" value="ECO:0007669"/>
    <property type="project" value="UniProtKB-KW"/>
</dbReference>
<evidence type="ECO:0000256" key="7">
    <source>
        <dbReference type="ARBA" id="ARBA00047899"/>
    </source>
</evidence>
<feature type="domain" description="Protein kinase" evidence="10">
    <location>
        <begin position="7"/>
        <end position="260"/>
    </location>
</feature>
<dbReference type="InterPro" id="IPR051131">
    <property type="entry name" value="NEK_Ser/Thr_kinase_NIMA"/>
</dbReference>
<organism evidence="11 12">
    <name type="scientific">Angomonas deanei</name>
    <dbReference type="NCBI Taxonomy" id="59799"/>
    <lineage>
        <taxon>Eukaryota</taxon>
        <taxon>Discoba</taxon>
        <taxon>Euglenozoa</taxon>
        <taxon>Kinetoplastea</taxon>
        <taxon>Metakinetoplastina</taxon>
        <taxon>Trypanosomatida</taxon>
        <taxon>Trypanosomatidae</taxon>
        <taxon>Strigomonadinae</taxon>
        <taxon>Angomonas</taxon>
    </lineage>
</organism>